<dbReference type="Proteomes" id="UP000032434">
    <property type="component" value="Chromosome 1"/>
</dbReference>
<dbReference type="InParanoid" id="A0A061ACV3"/>
<reference evidence="3" key="1">
    <citation type="submission" date="2014-05" db="EMBL/GenBank/DDBJ databases">
        <authorList>
            <person name="Kube M."/>
        </authorList>
    </citation>
    <scope>NUCLEOTIDE SEQUENCE [LARGE SCALE GENOMIC DNA]</scope>
</reference>
<dbReference type="Pfam" id="PF04608">
    <property type="entry name" value="PgpA"/>
    <property type="match status" value="1"/>
</dbReference>
<keyword evidence="3" id="KW-1185">Reference proteome</keyword>
<dbReference type="EMBL" id="LK028559">
    <property type="protein sequence ID" value="CDR31219.1"/>
    <property type="molecule type" value="Genomic_DNA"/>
</dbReference>
<dbReference type="InterPro" id="IPR026038">
    <property type="entry name" value="Put_PGPase"/>
</dbReference>
<dbReference type="SUPFAM" id="SSF101307">
    <property type="entry name" value="YutG-like"/>
    <property type="match status" value="1"/>
</dbReference>
<dbReference type="RefSeq" id="WP_045749663.1">
    <property type="nucleotide sequence ID" value="NZ_FUZK01000001.1"/>
</dbReference>
<feature type="domain" description="YutG/PgpA" evidence="1">
    <location>
        <begin position="47"/>
        <end position="161"/>
    </location>
</feature>
<dbReference type="AlphaFoldDB" id="A0A061ACV3"/>
<gene>
    <name evidence="2" type="primary">pgpA2</name>
    <name evidence="2" type="ORF">Aocu_11460</name>
</gene>
<evidence type="ECO:0000313" key="3">
    <source>
        <dbReference type="Proteomes" id="UP000032434"/>
    </source>
</evidence>
<dbReference type="GO" id="GO:0006629">
    <property type="term" value="P:lipid metabolic process"/>
    <property type="evidence" value="ECO:0007669"/>
    <property type="project" value="InterPro"/>
</dbReference>
<protein>
    <submittedName>
        <fullName evidence="2">Putative phosphatidylglycerophosphatase PgpA</fullName>
    </submittedName>
</protein>
<dbReference type="Gene3D" id="1.10.3760.10">
    <property type="entry name" value="PgpA-like"/>
    <property type="match status" value="1"/>
</dbReference>
<dbReference type="CDD" id="cd06971">
    <property type="entry name" value="PgpA"/>
    <property type="match status" value="1"/>
</dbReference>
<dbReference type="STRING" id="35623.Aocu_11460"/>
<name>A0A061ACV3_9MOLU</name>
<dbReference type="HOGENOM" id="CLU_110655_0_0_14"/>
<evidence type="ECO:0000259" key="1">
    <source>
        <dbReference type="Pfam" id="PF04608"/>
    </source>
</evidence>
<dbReference type="OrthoDB" id="9793244at2"/>
<dbReference type="InterPro" id="IPR036681">
    <property type="entry name" value="PgpA-like_sf"/>
</dbReference>
<dbReference type="GO" id="GO:0008962">
    <property type="term" value="F:phosphatidylglycerophosphatase activity"/>
    <property type="evidence" value="ECO:0007669"/>
    <property type="project" value="InterPro"/>
</dbReference>
<dbReference type="InterPro" id="IPR007686">
    <property type="entry name" value="YutG/PgpA"/>
</dbReference>
<dbReference type="KEGG" id="aoc:Aocu_11460"/>
<evidence type="ECO:0000313" key="2">
    <source>
        <dbReference type="EMBL" id="CDR31219.1"/>
    </source>
</evidence>
<dbReference type="PIRSF" id="PIRSF019587">
    <property type="entry name" value="PGPase"/>
    <property type="match status" value="1"/>
</dbReference>
<organism evidence="2 3">
    <name type="scientific">Acholeplasma oculi</name>
    <dbReference type="NCBI Taxonomy" id="35623"/>
    <lineage>
        <taxon>Bacteria</taxon>
        <taxon>Bacillati</taxon>
        <taxon>Mycoplasmatota</taxon>
        <taxon>Mollicutes</taxon>
        <taxon>Acholeplasmatales</taxon>
        <taxon>Acholeplasmataceae</taxon>
        <taxon>Acholeplasma</taxon>
    </lineage>
</organism>
<dbReference type="PATRIC" id="fig|35623.3.peg.1146"/>
<sequence length="176" mass="19618">MSLERFEEMKYDLIVKRLKDRGVELMDIALITLELQKPYVPGITIEICMDHVKRVLVKREIQNAVLTGIELDVLAEQKKLSEPLSTLLLTDFGLYGIDEILALSIVNVYGSIGLTNFGYVDKVKLGIIKKLDTKVEGETRCNTFLDDLVGAIAAAAASSVAHKYVDLSKVIDAYRE</sequence>
<dbReference type="FunCoup" id="A0A061ACV3">
    <property type="interactions" value="3"/>
</dbReference>
<accession>A0A061ACV3</accession>
<proteinExistence type="predicted"/>